<reference evidence="7" key="1">
    <citation type="submission" date="2003-08" db="EMBL/GenBank/DDBJ databases">
        <authorList>
            <person name="Birren B."/>
            <person name="Nusbaum C."/>
            <person name="Abebe A."/>
            <person name="Abouelleil A."/>
            <person name="Adekoya E."/>
            <person name="Ait-zahra M."/>
            <person name="Allen N."/>
            <person name="Allen T."/>
            <person name="An P."/>
            <person name="Anderson M."/>
            <person name="Anderson S."/>
            <person name="Arachchi H."/>
            <person name="Armbruster J."/>
            <person name="Bachantsang P."/>
            <person name="Baldwin J."/>
            <person name="Barry A."/>
            <person name="Bayul T."/>
            <person name="Blitshsteyn B."/>
            <person name="Bloom T."/>
            <person name="Blye J."/>
            <person name="Boguslavskiy L."/>
            <person name="Borowsky M."/>
            <person name="Boukhgalter B."/>
            <person name="Brunache A."/>
            <person name="Butler J."/>
            <person name="Calixte N."/>
            <person name="Calvo S."/>
            <person name="Camarata J."/>
            <person name="Campo K."/>
            <person name="Chang J."/>
            <person name="Cheshatsang Y."/>
            <person name="Citroen M."/>
            <person name="Collymore A."/>
            <person name="Considine T."/>
            <person name="Cook A."/>
            <person name="Cooke P."/>
            <person name="Corum B."/>
            <person name="Cuomo C."/>
            <person name="David R."/>
            <person name="Dawoe T."/>
            <person name="Degray S."/>
            <person name="Dodge S."/>
            <person name="Dooley K."/>
            <person name="Dorje P."/>
            <person name="Dorjee K."/>
            <person name="Dorris L."/>
            <person name="Duffey N."/>
            <person name="Dupes A."/>
            <person name="Elkins T."/>
            <person name="Engels R."/>
            <person name="Erickson J."/>
            <person name="Farina A."/>
            <person name="Faro S."/>
            <person name="Ferreira P."/>
            <person name="Fischer H."/>
            <person name="Fitzgerald M."/>
            <person name="Foley K."/>
            <person name="Gage D."/>
            <person name="Galagan J."/>
            <person name="Gearin G."/>
            <person name="Gnerre S."/>
            <person name="Gnirke A."/>
            <person name="Goyette A."/>
            <person name="Graham J."/>
            <person name="Grandbois E."/>
            <person name="Gyaltsen K."/>
            <person name="Hafez N."/>
            <person name="Hagopian D."/>
            <person name="Hagos B."/>
            <person name="Hall J."/>
            <person name="Hatcher B."/>
            <person name="Heller A."/>
            <person name="Higgins H."/>
            <person name="Honan T."/>
            <person name="Horn A."/>
            <person name="Houde N."/>
            <person name="Hughes L."/>
            <person name="Hulme W."/>
            <person name="Husby E."/>
            <person name="Iliev I."/>
            <person name="Jaffe D."/>
            <person name="Jones C."/>
            <person name="Kamal M."/>
            <person name="Kamat A."/>
            <person name="Kamvysselis M."/>
            <person name="Karlsson E."/>
            <person name="Kells C."/>
            <person name="Kieu A."/>
            <person name="Kisner P."/>
            <person name="Kodira C."/>
            <person name="Kulbokas E."/>
            <person name="Labutti K."/>
            <person name="Lama D."/>
            <person name="Landers T."/>
            <person name="Leger J."/>
            <person name="Levine S."/>
            <person name="Lewis D."/>
            <person name="Lewis T."/>
            <person name="Lindblad-toh K."/>
            <person name="Liu X."/>
            <person name="Lokyitsang T."/>
            <person name="Lokyitsang Y."/>
            <person name="Lucien O."/>
            <person name="Lui A."/>
            <person name="Ma L.J."/>
            <person name="Mabbitt R."/>
            <person name="Macdonald J."/>
            <person name="Maclean C."/>
            <person name="Major J."/>
            <person name="Manning J."/>
            <person name="Marabella R."/>
            <person name="Maru K."/>
            <person name="Matthews C."/>
            <person name="Mauceli E."/>
            <person name="Mccarthy M."/>
            <person name="Mcdonough S."/>
            <person name="Mcghee T."/>
            <person name="Meldrim J."/>
            <person name="Meneus L."/>
            <person name="Mesirov J."/>
            <person name="Mihalev A."/>
            <person name="Mihova T."/>
            <person name="Mikkelsen T."/>
            <person name="Mlenga V."/>
            <person name="Moru K."/>
            <person name="Mozes J."/>
            <person name="Mulrain L."/>
            <person name="Munson G."/>
            <person name="Naylor J."/>
            <person name="Newes C."/>
            <person name="Nguyen C."/>
            <person name="Nguyen N."/>
            <person name="Nguyen T."/>
            <person name="Nicol R."/>
            <person name="Nielsen C."/>
            <person name="Nizzari M."/>
            <person name="Norbu C."/>
            <person name="Norbu N."/>
            <person name="O'donnell P."/>
            <person name="Okoawo O."/>
            <person name="O'leary S."/>
            <person name="Omotosho B."/>
            <person name="O'neill K."/>
            <person name="Osman S."/>
            <person name="Parker S."/>
            <person name="Perrin D."/>
            <person name="Phunkhang P."/>
            <person name="Piqani B."/>
            <person name="Purcell S."/>
            <person name="Rachupka T."/>
            <person name="Ramasamy U."/>
            <person name="Rameau R."/>
            <person name="Ray V."/>
            <person name="Raymond C."/>
            <person name="Retta R."/>
            <person name="Richardson S."/>
            <person name="Rise C."/>
            <person name="Rodriguez J."/>
            <person name="Rogers J."/>
            <person name="Rogov P."/>
            <person name="Rutman M."/>
            <person name="Schupbach R."/>
            <person name="Seaman C."/>
            <person name="Settipalli S."/>
            <person name="Sharpe T."/>
            <person name="Sheridan J."/>
            <person name="Sherpa N."/>
            <person name="Shi J."/>
            <person name="Smirnov S."/>
            <person name="Smith C."/>
            <person name="Sougnez C."/>
            <person name="Spencer B."/>
            <person name="Stalker J."/>
            <person name="Stange-thomann N."/>
            <person name="Stavropoulos S."/>
            <person name="Stetson K."/>
            <person name="Stone C."/>
            <person name="Stone S."/>
            <person name="Stubbs M."/>
            <person name="Talamas J."/>
            <person name="Tchuinga P."/>
            <person name="Tenzing P."/>
            <person name="Tesfaye S."/>
            <person name="Theodore J."/>
            <person name="Thoulutsang Y."/>
            <person name="Topham K."/>
            <person name="Towey S."/>
            <person name="Tsamla T."/>
            <person name="Tsomo N."/>
            <person name="Vallee D."/>
            <person name="Vassiliev H."/>
            <person name="Venkataraman V."/>
            <person name="Vinson J."/>
            <person name="Vo A."/>
            <person name="Wade C."/>
            <person name="Wang S."/>
            <person name="Wangchuk T."/>
            <person name="Wangdi T."/>
            <person name="Whittaker C."/>
            <person name="Wilkinson J."/>
            <person name="Wu Y."/>
            <person name="Wyman D."/>
            <person name="Yadav S."/>
            <person name="Yang S."/>
            <person name="Yang X."/>
            <person name="Yeager S."/>
            <person name="Yee E."/>
            <person name="Young G."/>
            <person name="Zainoun J."/>
            <person name="Zembeck L."/>
            <person name="Zimmer A."/>
            <person name="Zody M."/>
            <person name="Lander E."/>
        </authorList>
    </citation>
    <scope>NUCLEOTIDE SEQUENCE [LARGE SCALE GENOMIC DNA]</scope>
</reference>
<evidence type="ECO:0000259" key="5">
    <source>
        <dbReference type="PROSITE" id="PS50865"/>
    </source>
</evidence>
<dbReference type="PROSITE" id="PS01360">
    <property type="entry name" value="ZF_MYND_1"/>
    <property type="match status" value="1"/>
</dbReference>
<dbReference type="PROSITE" id="PS50865">
    <property type="entry name" value="ZF_MYND_2"/>
    <property type="match status" value="1"/>
</dbReference>
<dbReference type="InParanoid" id="H2Z0Z0"/>
<dbReference type="GO" id="GO:0005634">
    <property type="term" value="C:nucleus"/>
    <property type="evidence" value="ECO:0007669"/>
    <property type="project" value="TreeGrafter"/>
</dbReference>
<keyword evidence="1" id="KW-0479">Metal-binding</keyword>
<reference evidence="6" key="2">
    <citation type="submission" date="2025-08" db="UniProtKB">
        <authorList>
            <consortium name="Ensembl"/>
        </authorList>
    </citation>
    <scope>IDENTIFICATION</scope>
</reference>
<proteinExistence type="predicted"/>
<dbReference type="Pfam" id="PF04194">
    <property type="entry name" value="PDCD2_C"/>
    <property type="match status" value="1"/>
</dbReference>
<reference evidence="6" key="3">
    <citation type="submission" date="2025-09" db="UniProtKB">
        <authorList>
            <consortium name="Ensembl"/>
        </authorList>
    </citation>
    <scope>IDENTIFICATION</scope>
</reference>
<evidence type="ECO:0000256" key="1">
    <source>
        <dbReference type="ARBA" id="ARBA00022723"/>
    </source>
</evidence>
<keyword evidence="2 4" id="KW-0863">Zinc-finger</keyword>
<protein>
    <recommendedName>
        <fullName evidence="5">MYND-type domain-containing protein</fullName>
    </recommendedName>
</protein>
<accession>H2Z0Z0</accession>
<evidence type="ECO:0000313" key="6">
    <source>
        <dbReference type="Ensembl" id="ENSCSAVP00000011252.1"/>
    </source>
</evidence>
<dbReference type="STRING" id="51511.ENSCSAVP00000011252"/>
<evidence type="ECO:0000313" key="7">
    <source>
        <dbReference type="Proteomes" id="UP000007875"/>
    </source>
</evidence>
<dbReference type="GO" id="GO:0005737">
    <property type="term" value="C:cytoplasm"/>
    <property type="evidence" value="ECO:0007669"/>
    <property type="project" value="InterPro"/>
</dbReference>
<dbReference type="HOGENOM" id="CLU_034893_2_0_1"/>
<keyword evidence="3" id="KW-0862">Zinc</keyword>
<dbReference type="PANTHER" id="PTHR12298:SF4">
    <property type="entry name" value="PROGRAMMED CELL DEATH PROTEIN 2"/>
    <property type="match status" value="1"/>
</dbReference>
<sequence length="332" mass="38188">MELGFLEEAENSWKLQRCYFPSKVGGKPAWLDPEHLPGGEQMLCCICSKPLIFLLQLYAPNDDKIESFHRTIFVFCCRNGGCYSDMTKDSPFRVFRSLLSQENKYYPNEAPDYNNPDALSECHLFTNLCEVCGNHGTKLCSRCKKVQYCSKHHQVLHWKSHKHQCNVNTDEILEFNSPLFPEKEIVIETEPPEKKPDNPDLDQLNEMHAVQDFSDDDLQAAVADITEDKAFSKFHERISREPDQVIRYGKKVLWCSADNIPSEIPPCICGAQRTFMFQVMPQLLNHLKIEHSVTKLTIDWGTVAVYTCQDDCNTSPYIEEYAWKQNVSSTAT</sequence>
<dbReference type="Proteomes" id="UP000007875">
    <property type="component" value="Unassembled WGS sequence"/>
</dbReference>
<dbReference type="Ensembl" id="ENSCSAVT00000011384.1">
    <property type="protein sequence ID" value="ENSCSAVP00000011252.1"/>
    <property type="gene ID" value="ENSCSAVG00000006585.1"/>
</dbReference>
<dbReference type="SUPFAM" id="SSF144232">
    <property type="entry name" value="HIT/MYND zinc finger-like"/>
    <property type="match status" value="1"/>
</dbReference>
<dbReference type="OMA" id="HQVIRYS"/>
<dbReference type="Gene3D" id="6.10.140.2220">
    <property type="match status" value="1"/>
</dbReference>
<evidence type="ECO:0000256" key="4">
    <source>
        <dbReference type="PROSITE-ProRule" id="PRU00134"/>
    </source>
</evidence>
<dbReference type="GeneTree" id="ENSGT00940000156603"/>
<feature type="domain" description="MYND-type" evidence="5">
    <location>
        <begin position="129"/>
        <end position="165"/>
    </location>
</feature>
<dbReference type="FunCoup" id="H2Z0Z0">
    <property type="interactions" value="183"/>
</dbReference>
<keyword evidence="7" id="KW-1185">Reference proteome</keyword>
<dbReference type="GO" id="GO:0008270">
    <property type="term" value="F:zinc ion binding"/>
    <property type="evidence" value="ECO:0007669"/>
    <property type="project" value="UniProtKB-KW"/>
</dbReference>
<evidence type="ECO:0000256" key="2">
    <source>
        <dbReference type="ARBA" id="ARBA00022771"/>
    </source>
</evidence>
<dbReference type="PANTHER" id="PTHR12298">
    <property type="entry name" value="PCDC2 PROGRAMMED CELL DEATH PROTEIN 2 -RELATED"/>
    <property type="match status" value="1"/>
</dbReference>
<evidence type="ECO:0000256" key="3">
    <source>
        <dbReference type="ARBA" id="ARBA00022833"/>
    </source>
</evidence>
<organism evidence="6 7">
    <name type="scientific">Ciona savignyi</name>
    <name type="common">Pacific transparent sea squirt</name>
    <dbReference type="NCBI Taxonomy" id="51511"/>
    <lineage>
        <taxon>Eukaryota</taxon>
        <taxon>Metazoa</taxon>
        <taxon>Chordata</taxon>
        <taxon>Tunicata</taxon>
        <taxon>Ascidiacea</taxon>
        <taxon>Phlebobranchia</taxon>
        <taxon>Cionidae</taxon>
        <taxon>Ciona</taxon>
    </lineage>
</organism>
<dbReference type="AlphaFoldDB" id="H2Z0Z0"/>
<dbReference type="InterPro" id="IPR002893">
    <property type="entry name" value="Znf_MYND"/>
</dbReference>
<name>H2Z0Z0_CIOSA</name>
<dbReference type="eggNOG" id="KOG2061">
    <property type="taxonomic scope" value="Eukaryota"/>
</dbReference>
<dbReference type="InterPro" id="IPR007320">
    <property type="entry name" value="PDCD2_C"/>
</dbReference>
<dbReference type="Pfam" id="PF01753">
    <property type="entry name" value="zf-MYND"/>
    <property type="match status" value="1"/>
</dbReference>